<evidence type="ECO:0000313" key="1">
    <source>
        <dbReference type="EMBL" id="EKT64599.1"/>
    </source>
</evidence>
<organism evidence="1 2">
    <name type="scientific">Providencia burhodogranariea DSM 19968</name>
    <dbReference type="NCBI Taxonomy" id="1141662"/>
    <lineage>
        <taxon>Bacteria</taxon>
        <taxon>Pseudomonadati</taxon>
        <taxon>Pseudomonadota</taxon>
        <taxon>Gammaproteobacteria</taxon>
        <taxon>Enterobacterales</taxon>
        <taxon>Morganellaceae</taxon>
        <taxon>Providencia</taxon>
    </lineage>
</organism>
<keyword evidence="2" id="KW-1185">Reference proteome</keyword>
<dbReference type="EMBL" id="AKKL01000007">
    <property type="protein sequence ID" value="EKT64599.1"/>
    <property type="molecule type" value="Genomic_DNA"/>
</dbReference>
<gene>
    <name evidence="1" type="ORF">OOA_02342</name>
</gene>
<dbReference type="RefSeq" id="WP_008910515.1">
    <property type="nucleotide sequence ID" value="NZ_KB233222.1"/>
</dbReference>
<proteinExistence type="predicted"/>
<comment type="caution">
    <text evidence="1">The sequence shown here is derived from an EMBL/GenBank/DDBJ whole genome shotgun (WGS) entry which is preliminary data.</text>
</comment>
<dbReference type="Proteomes" id="UP000009336">
    <property type="component" value="Unassembled WGS sequence"/>
</dbReference>
<accession>K8WVB0</accession>
<reference evidence="1 2" key="1">
    <citation type="journal article" date="2012" name="BMC Genomics">
        <title>Comparative genomics of bacteria in the genus Providencia isolated from wild Drosophila melanogaster.</title>
        <authorList>
            <person name="Galac M.R."/>
            <person name="Lazzaro B.P."/>
        </authorList>
    </citation>
    <scope>NUCLEOTIDE SEQUENCE [LARGE SCALE GENOMIC DNA]</scope>
    <source>
        <strain evidence="1 2">DSM 19968</strain>
    </source>
</reference>
<dbReference type="HOGENOM" id="CLU_489041_0_0_6"/>
<dbReference type="AlphaFoldDB" id="K8WVB0"/>
<evidence type="ECO:0000313" key="2">
    <source>
        <dbReference type="Proteomes" id="UP000009336"/>
    </source>
</evidence>
<protein>
    <submittedName>
        <fullName evidence="1">Uncharacterized protein</fullName>
    </submittedName>
</protein>
<name>K8WVB0_9GAMM</name>
<dbReference type="PATRIC" id="fig|1141662.3.peg.472"/>
<sequence>MPSITKQFECKVQYDPVDKDINITVKKSESLKNSIRSVVSSPKKVLTKLFAHSSVSTSKDIELQKVNDDGKALYQLVDKHSAYMSALNNNPLSLPQSNSALARINSFSLVKKAVLGLSAFAIPYAIYKISYNKGYTDGTSTDVIFALQHPKMDLSSIDLENQANDFAYTSQLPRTSEQKETSTEESRTISLNQLLTQDEIVAIMGGDSENDSIQIKTLAHVSEEITAAKYKVNLLCQSNIMVNNQPSQYGLNKDKWQFISQTLEIAVNEVDHQREEIVIRAADDMANYLFECAERAQKKLSPVQWDNEIPLPPNQRGMTFILRDLSKCDLIWLKDNINLENLNSQLAAIIERAPKEGLLSLTTNEMTYFADIFKIIARNHKNNNYSDTDVSKELIQADKSLTALHQASDYLNESYKSIQDGMKTSTIFSLNDWRDVMKALVDIQEREARILERKADNIANYLSIYLKNEVNIALSQSGEVNFDINSKYSKSLGVLAKLDSSNGDIQRLVKAGMKNSDSSNIVMKFNANELIELSIALKNKKSSCIKNEYVNGCSQNS</sequence>